<dbReference type="EMBL" id="JAQQKV010000001">
    <property type="protein sequence ID" value="MDC7675372.1"/>
    <property type="molecule type" value="Genomic_DNA"/>
</dbReference>
<comment type="caution">
    <text evidence="1">The sequence shown here is derived from an EMBL/GenBank/DDBJ whole genome shotgun (WGS) entry which is preliminary data.</text>
</comment>
<protein>
    <submittedName>
        <fullName evidence="1">Phage tail protein</fullName>
    </submittedName>
</protein>
<reference evidence="1 2" key="1">
    <citation type="submission" date="2023-01" db="EMBL/GenBank/DDBJ databases">
        <title>Novel species of the genus Asticcacaulis isolated from rivers.</title>
        <authorList>
            <person name="Lu H."/>
        </authorList>
    </citation>
    <scope>NUCLEOTIDE SEQUENCE [LARGE SCALE GENOMIC DNA]</scope>
    <source>
        <strain evidence="1 2">LKC15W</strain>
    </source>
</reference>
<dbReference type="Proteomes" id="UP001218579">
    <property type="component" value="Unassembled WGS sequence"/>
</dbReference>
<evidence type="ECO:0000313" key="2">
    <source>
        <dbReference type="Proteomes" id="UP001218579"/>
    </source>
</evidence>
<dbReference type="Pfam" id="PF06891">
    <property type="entry name" value="P2_Phage_GpR"/>
    <property type="match status" value="1"/>
</dbReference>
<sequence>MDKTTAVRDFIEGSVPELKRNPDRLRIFIRTGSVALRYSNDHHGYQYNYVLNIEVRDFGGHPDQVFLPLALWLRRYQPDLLLNHDRANRAISYQADFLDNKSVDLDITIDLTESVDVTPFEDGFKITHRDDALDNDAANVALKKIYDQDGKFIAGYPSMYFLTGVGGDHLLGTDGAALKEINLYE</sequence>
<name>A0ABT5HGP9_9CAUL</name>
<gene>
    <name evidence="1" type="ORF">PQU98_04475</name>
</gene>
<accession>A0ABT5HGP9</accession>
<proteinExistence type="predicted"/>
<dbReference type="RefSeq" id="WP_272743679.1">
    <property type="nucleotide sequence ID" value="NZ_JAQQKV010000001.1"/>
</dbReference>
<evidence type="ECO:0000313" key="1">
    <source>
        <dbReference type="EMBL" id="MDC7675372.1"/>
    </source>
</evidence>
<keyword evidence="2" id="KW-1185">Reference proteome</keyword>
<dbReference type="InterPro" id="IPR009678">
    <property type="entry name" value="Phage_tail_completion_R"/>
</dbReference>
<organism evidence="1 2">
    <name type="scientific">Asticcacaulis machinosus</name>
    <dbReference type="NCBI Taxonomy" id="2984211"/>
    <lineage>
        <taxon>Bacteria</taxon>
        <taxon>Pseudomonadati</taxon>
        <taxon>Pseudomonadota</taxon>
        <taxon>Alphaproteobacteria</taxon>
        <taxon>Caulobacterales</taxon>
        <taxon>Caulobacteraceae</taxon>
        <taxon>Asticcacaulis</taxon>
    </lineage>
</organism>